<dbReference type="InterPro" id="IPR012337">
    <property type="entry name" value="RNaseH-like_sf"/>
</dbReference>
<gene>
    <name evidence="11" type="ORF">niasHT_012753</name>
</gene>
<dbReference type="EC" id="2.7.7.7" evidence="2"/>
<dbReference type="GO" id="GO:0003677">
    <property type="term" value="F:DNA binding"/>
    <property type="evidence" value="ECO:0007669"/>
    <property type="project" value="UniProtKB-KW"/>
</dbReference>
<evidence type="ECO:0000256" key="4">
    <source>
        <dbReference type="ARBA" id="ARBA00022695"/>
    </source>
</evidence>
<dbReference type="InterPro" id="IPR036397">
    <property type="entry name" value="RNaseH_sf"/>
</dbReference>
<keyword evidence="6" id="KW-0239">DNA-directed DNA polymerase</keyword>
<dbReference type="AlphaFoldDB" id="A0ABD2KVG5"/>
<keyword evidence="7" id="KW-0238">DNA-binding</keyword>
<evidence type="ECO:0000259" key="10">
    <source>
        <dbReference type="Pfam" id="PF03175"/>
    </source>
</evidence>
<evidence type="ECO:0000256" key="8">
    <source>
        <dbReference type="ARBA" id="ARBA00049244"/>
    </source>
</evidence>
<reference evidence="11 12" key="1">
    <citation type="submission" date="2024-10" db="EMBL/GenBank/DDBJ databases">
        <authorList>
            <person name="Kim D."/>
        </authorList>
    </citation>
    <scope>NUCLEOTIDE SEQUENCE [LARGE SCALE GENOMIC DNA]</scope>
    <source>
        <strain evidence="11">BH-2024</strain>
    </source>
</reference>
<keyword evidence="12" id="KW-1185">Reference proteome</keyword>
<dbReference type="GO" id="GO:0003887">
    <property type="term" value="F:DNA-directed DNA polymerase activity"/>
    <property type="evidence" value="ECO:0007669"/>
    <property type="project" value="UniProtKB-KW"/>
</dbReference>
<comment type="caution">
    <text evidence="11">The sequence shown here is derived from an EMBL/GenBank/DDBJ whole genome shotgun (WGS) entry which is preliminary data.</text>
</comment>
<evidence type="ECO:0000256" key="9">
    <source>
        <dbReference type="SAM" id="MobiDB-lite"/>
    </source>
</evidence>
<evidence type="ECO:0000256" key="6">
    <source>
        <dbReference type="ARBA" id="ARBA00022932"/>
    </source>
</evidence>
<dbReference type="EMBL" id="JBICBT010000630">
    <property type="protein sequence ID" value="KAL3106925.1"/>
    <property type="molecule type" value="Genomic_DNA"/>
</dbReference>
<dbReference type="GO" id="GO:0006260">
    <property type="term" value="P:DNA replication"/>
    <property type="evidence" value="ECO:0007669"/>
    <property type="project" value="UniProtKB-KW"/>
</dbReference>
<feature type="compositionally biased region" description="Acidic residues" evidence="9">
    <location>
        <begin position="256"/>
        <end position="272"/>
    </location>
</feature>
<feature type="compositionally biased region" description="Low complexity" evidence="9">
    <location>
        <begin position="234"/>
        <end position="244"/>
    </location>
</feature>
<dbReference type="Pfam" id="PF03175">
    <property type="entry name" value="DNA_pol_B_2"/>
    <property type="match status" value="1"/>
</dbReference>
<evidence type="ECO:0000256" key="5">
    <source>
        <dbReference type="ARBA" id="ARBA00022705"/>
    </source>
</evidence>
<sequence>MFKNYVDQQRFYGPEARHLLRRAGIKTNKNMYTLDDVRKLQQWVDERYGEAQIRLTVFEKERQYRIVYKGASGRAARFNLCLLLENAHFHYAGDSLVSSARMQSCLPSLSTLRRRLPLSTTTICQREEQQTFLYTMPIRFPKFGLLQLSFVQSRTGHLGWAKRAGVPFNLRMETCLSSMSWDRLYKFSTCLPTSVRQQQQQQQMASLCHQCGGPHAEDGPCFIQPMDGRRVFGQSRRQQQRQQQFPVENCLNRNDDADDNEDDTDDDNDAEGEAQHGAGGGGHRRHASQKTIRYCFCDAEISQDRPLQLRTQIAQKHVPLLIIAEVICERCIADGITIYGGIGQKANGCVCGMPSGPRGRLWCSPPFRNAPNDDAEMPTNITYNPRRLFFHCFEDATKNPVDQFLDFLISTGPRKSHTICLSHNGGKYDMHLLLEALHHRNLPPKRICTTGLKIYSMSLKGNLQRQITFKDTLNFFFCELDALPRTFNLPNEIATAKPFFPYLFIRHQNLNVRLQGLPNVEFYQSDHMKTAKREQFLRWYADEGAVAKFQLREQLIIYCANDVAILRESVLKFRQLIMENTMGLDPFVIASTGAGLALATFRRCFLSRNKLINTPEGGYLRGRRASAESARYIRMYELMNPGVHVQSAQWTVGEAHVEDSGYRLDGLHVRLPPLRNIAIEYMGCFYHGCPKCFPNDRQQTLAGGRSAEELYERTQRRLWELEHTHGFELHVVWGCEFKKSLRANPVLRQMYNDAFVPRPLDSREDALRGGRTEPFTLQHICTDDEEIVLIDIVCHALQ</sequence>
<comment type="catalytic activity">
    <reaction evidence="8">
        <text>DNA(n) + a 2'-deoxyribonucleoside 5'-triphosphate = DNA(n+1) + diphosphate</text>
        <dbReference type="Rhea" id="RHEA:22508"/>
        <dbReference type="Rhea" id="RHEA-COMP:17339"/>
        <dbReference type="Rhea" id="RHEA-COMP:17340"/>
        <dbReference type="ChEBI" id="CHEBI:33019"/>
        <dbReference type="ChEBI" id="CHEBI:61560"/>
        <dbReference type="ChEBI" id="CHEBI:173112"/>
        <dbReference type="EC" id="2.7.7.7"/>
    </reaction>
</comment>
<dbReference type="Gene3D" id="3.40.960.10">
    <property type="entry name" value="VSR Endonuclease"/>
    <property type="match status" value="1"/>
</dbReference>
<evidence type="ECO:0000313" key="12">
    <source>
        <dbReference type="Proteomes" id="UP001620626"/>
    </source>
</evidence>
<keyword evidence="4" id="KW-0548">Nucleotidyltransferase</keyword>
<keyword evidence="3" id="KW-0808">Transferase</keyword>
<dbReference type="SUPFAM" id="SSF53098">
    <property type="entry name" value="Ribonuclease H-like"/>
    <property type="match status" value="1"/>
</dbReference>
<protein>
    <recommendedName>
        <fullName evidence="2">DNA-directed DNA polymerase</fullName>
        <ecNumber evidence="2">2.7.7.7</ecNumber>
    </recommendedName>
</protein>
<evidence type="ECO:0000256" key="3">
    <source>
        <dbReference type="ARBA" id="ARBA00022679"/>
    </source>
</evidence>
<proteinExistence type="inferred from homology"/>
<feature type="region of interest" description="Disordered" evidence="9">
    <location>
        <begin position="232"/>
        <end position="285"/>
    </location>
</feature>
<keyword evidence="5" id="KW-0235">DNA replication</keyword>
<dbReference type="Proteomes" id="UP001620626">
    <property type="component" value="Unassembled WGS sequence"/>
</dbReference>
<name>A0ABD2KVG5_9BILA</name>
<evidence type="ECO:0000313" key="11">
    <source>
        <dbReference type="EMBL" id="KAL3106925.1"/>
    </source>
</evidence>
<comment type="similarity">
    <text evidence="1">Belongs to the DNA polymerase type-B family.</text>
</comment>
<evidence type="ECO:0000256" key="1">
    <source>
        <dbReference type="ARBA" id="ARBA00005755"/>
    </source>
</evidence>
<dbReference type="PANTHER" id="PTHR33568:SF3">
    <property type="entry name" value="DNA-DIRECTED DNA POLYMERASE"/>
    <property type="match status" value="1"/>
</dbReference>
<dbReference type="PANTHER" id="PTHR33568">
    <property type="entry name" value="DNA POLYMERASE"/>
    <property type="match status" value="1"/>
</dbReference>
<feature type="domain" description="DNA-directed DNA polymerase family B mitochondria/virus" evidence="10">
    <location>
        <begin position="419"/>
        <end position="616"/>
    </location>
</feature>
<evidence type="ECO:0000256" key="2">
    <source>
        <dbReference type="ARBA" id="ARBA00012417"/>
    </source>
</evidence>
<dbReference type="InterPro" id="IPR004868">
    <property type="entry name" value="DNA-dir_DNA_pol_B_mt/vir"/>
</dbReference>
<organism evidence="11 12">
    <name type="scientific">Heterodera trifolii</name>
    <dbReference type="NCBI Taxonomy" id="157864"/>
    <lineage>
        <taxon>Eukaryota</taxon>
        <taxon>Metazoa</taxon>
        <taxon>Ecdysozoa</taxon>
        <taxon>Nematoda</taxon>
        <taxon>Chromadorea</taxon>
        <taxon>Rhabditida</taxon>
        <taxon>Tylenchina</taxon>
        <taxon>Tylenchomorpha</taxon>
        <taxon>Tylenchoidea</taxon>
        <taxon>Heteroderidae</taxon>
        <taxon>Heteroderinae</taxon>
        <taxon>Heterodera</taxon>
    </lineage>
</organism>
<accession>A0ABD2KVG5</accession>
<dbReference type="Gene3D" id="3.30.420.10">
    <property type="entry name" value="Ribonuclease H-like superfamily/Ribonuclease H"/>
    <property type="match status" value="1"/>
</dbReference>
<evidence type="ECO:0000256" key="7">
    <source>
        <dbReference type="ARBA" id="ARBA00023125"/>
    </source>
</evidence>